<gene>
    <name evidence="5" type="primary">murF_1</name>
    <name evidence="5" type="ORF">CLOTH_00950</name>
</gene>
<keyword evidence="6" id="KW-1185">Reference proteome</keyword>
<dbReference type="STRING" id="29349.CLOTH_00950"/>
<dbReference type="EC" id="6.3.2.10" evidence="5"/>
<dbReference type="InterPro" id="IPR051046">
    <property type="entry name" value="MurCDEF_CellWall_CoF430Synth"/>
</dbReference>
<accession>A0A1V4IA68</accession>
<dbReference type="Gene3D" id="3.90.190.20">
    <property type="entry name" value="Mur ligase, C-terminal domain"/>
    <property type="match status" value="1"/>
</dbReference>
<keyword evidence="2" id="KW-0547">Nucleotide-binding</keyword>
<evidence type="ECO:0000256" key="3">
    <source>
        <dbReference type="ARBA" id="ARBA00022840"/>
    </source>
</evidence>
<evidence type="ECO:0000256" key="1">
    <source>
        <dbReference type="ARBA" id="ARBA00022598"/>
    </source>
</evidence>
<dbReference type="SUPFAM" id="SSF53623">
    <property type="entry name" value="MurD-like peptide ligases, catalytic domain"/>
    <property type="match status" value="1"/>
</dbReference>
<dbReference type="RefSeq" id="WP_079410128.1">
    <property type="nucleotide sequence ID" value="NZ_MZGW01000001.1"/>
</dbReference>
<dbReference type="Gene3D" id="3.40.1190.10">
    <property type="entry name" value="Mur-like, catalytic domain"/>
    <property type="match status" value="1"/>
</dbReference>
<evidence type="ECO:0000313" key="6">
    <source>
        <dbReference type="Proteomes" id="UP000190140"/>
    </source>
</evidence>
<dbReference type="InterPro" id="IPR036615">
    <property type="entry name" value="Mur_ligase_C_dom_sf"/>
</dbReference>
<evidence type="ECO:0000256" key="2">
    <source>
        <dbReference type="ARBA" id="ARBA00022741"/>
    </source>
</evidence>
<protein>
    <submittedName>
        <fullName evidence="5">UDP-N-acetylmuramoyl-tripeptide--D-alanyl-D-alanine ligase</fullName>
        <ecNumber evidence="5">6.3.2.10</ecNumber>
    </submittedName>
</protein>
<evidence type="ECO:0000313" key="5">
    <source>
        <dbReference type="EMBL" id="OPJ56813.1"/>
    </source>
</evidence>
<keyword evidence="3" id="KW-0067">ATP-binding</keyword>
<dbReference type="PANTHER" id="PTHR43024:SF1">
    <property type="entry name" value="UDP-N-ACETYLMURAMOYL-TRIPEPTIDE--D-ALANYL-D-ALANINE LIGASE"/>
    <property type="match status" value="1"/>
</dbReference>
<dbReference type="Pfam" id="PF08245">
    <property type="entry name" value="Mur_ligase_M"/>
    <property type="match status" value="1"/>
</dbReference>
<dbReference type="OrthoDB" id="9801978at2"/>
<organism evidence="5 6">
    <name type="scientific">Alkalithermobacter paradoxus</name>
    <dbReference type="NCBI Taxonomy" id="29349"/>
    <lineage>
        <taxon>Bacteria</taxon>
        <taxon>Bacillati</taxon>
        <taxon>Bacillota</taxon>
        <taxon>Clostridia</taxon>
        <taxon>Peptostreptococcales</taxon>
        <taxon>Tepidibacteraceae</taxon>
        <taxon>Alkalithermobacter</taxon>
    </lineage>
</organism>
<proteinExistence type="predicted"/>
<dbReference type="AlphaFoldDB" id="A0A1V4IA68"/>
<name>A0A1V4IA68_9FIRM</name>
<dbReference type="InterPro" id="IPR013221">
    <property type="entry name" value="Mur_ligase_cen"/>
</dbReference>
<dbReference type="PANTHER" id="PTHR43024">
    <property type="entry name" value="UDP-N-ACETYLMURAMOYL-TRIPEPTIDE--D-ALANYL-D-ALANINE LIGASE"/>
    <property type="match status" value="1"/>
</dbReference>
<dbReference type="EMBL" id="MZGW01000001">
    <property type="protein sequence ID" value="OPJ56813.1"/>
    <property type="molecule type" value="Genomic_DNA"/>
</dbReference>
<dbReference type="SUPFAM" id="SSF53244">
    <property type="entry name" value="MurD-like peptide ligases, peptide-binding domain"/>
    <property type="match status" value="1"/>
</dbReference>
<sequence>MKPFSVNQISQIIKGNIIYWDNNKYISSFVEEFVAPKSSCLYFLLYESINEDKLLQSLVKNNASGIVIRSHHKLNMQKWIDANIGIIEVDSVREAYLSSAKFYRFQFNIPFIQVVGSSGKTSTKDMIGYILNESIDTLVGAKNYNAPSGVAYNIFNLDDKHKAAVLEAGMKGLGIISLSSDIISPSIGVITCINSSHISNLGSMENIIKAKGEILDYLGEDSTLIINGEDENCKKLPLHKFKGKMLTFGFSDSNDIWASDIKYENFKTFFTANFNNMKLDCVINTFGKYYVLNSLAAIMVGITLGLSRCDIYRGLSKFNLPPARQELLVGINNSFIINDNFNGNPDSTKSLIMELPNISKDHPLILVMGDIEKDTASLEEYAVKSHFMLGEEISKLNFHRLIAVGKWAKHYIDGALNKGIDQEKLSYYKTVEDAQADIINSIIPGSIILFKAHSSYVDFQNLINKIKA</sequence>
<feature type="domain" description="Mur ligase central" evidence="4">
    <location>
        <begin position="114"/>
        <end position="300"/>
    </location>
</feature>
<evidence type="ECO:0000259" key="4">
    <source>
        <dbReference type="Pfam" id="PF08245"/>
    </source>
</evidence>
<reference evidence="5 6" key="1">
    <citation type="submission" date="2017-03" db="EMBL/GenBank/DDBJ databases">
        <title>Genome sequence of Clostridium thermoalcaliphilum DSM 7309.</title>
        <authorList>
            <person name="Poehlein A."/>
            <person name="Daniel R."/>
        </authorList>
    </citation>
    <scope>NUCLEOTIDE SEQUENCE [LARGE SCALE GENOMIC DNA]</scope>
    <source>
        <strain evidence="5 6">DSM 7309</strain>
    </source>
</reference>
<dbReference type="Proteomes" id="UP000190140">
    <property type="component" value="Unassembled WGS sequence"/>
</dbReference>
<dbReference type="GO" id="GO:0047480">
    <property type="term" value="F:UDP-N-acetylmuramoyl-tripeptide-D-alanyl-D-alanine ligase activity"/>
    <property type="evidence" value="ECO:0007669"/>
    <property type="project" value="UniProtKB-EC"/>
</dbReference>
<keyword evidence="1 5" id="KW-0436">Ligase</keyword>
<dbReference type="GO" id="GO:0005524">
    <property type="term" value="F:ATP binding"/>
    <property type="evidence" value="ECO:0007669"/>
    <property type="project" value="UniProtKB-KW"/>
</dbReference>
<dbReference type="InterPro" id="IPR036565">
    <property type="entry name" value="Mur-like_cat_sf"/>
</dbReference>
<comment type="caution">
    <text evidence="5">The sequence shown here is derived from an EMBL/GenBank/DDBJ whole genome shotgun (WGS) entry which is preliminary data.</text>
</comment>